<dbReference type="GO" id="GO:0005694">
    <property type="term" value="C:chromosome"/>
    <property type="evidence" value="ECO:0007669"/>
    <property type="project" value="TreeGrafter"/>
</dbReference>
<dbReference type="EMBL" id="CP042243">
    <property type="protein sequence ID" value="QEK13524.1"/>
    <property type="molecule type" value="Genomic_DNA"/>
</dbReference>
<name>A0A5C0SJ99_CRATE</name>
<evidence type="ECO:0000313" key="6">
    <source>
        <dbReference type="EMBL" id="QEK13524.1"/>
    </source>
</evidence>
<dbReference type="SUPFAM" id="SSF110849">
    <property type="entry name" value="ParB/Sulfiredoxin"/>
    <property type="match status" value="1"/>
</dbReference>
<dbReference type="Pfam" id="PF17762">
    <property type="entry name" value="HTH_ParB"/>
    <property type="match status" value="1"/>
</dbReference>
<dbReference type="SUPFAM" id="SSF109709">
    <property type="entry name" value="KorB DNA-binding domain-like"/>
    <property type="match status" value="1"/>
</dbReference>
<feature type="domain" description="ParB-like N-terminal" evidence="5">
    <location>
        <begin position="31"/>
        <end position="120"/>
    </location>
</feature>
<keyword evidence="7" id="KW-1185">Reference proteome</keyword>
<dbReference type="PANTHER" id="PTHR33375:SF1">
    <property type="entry name" value="CHROMOSOME-PARTITIONING PROTEIN PARB-RELATED"/>
    <property type="match status" value="1"/>
</dbReference>
<protein>
    <submittedName>
        <fullName evidence="6">ParB/RepB/Spo0J family partition protein</fullName>
    </submittedName>
</protein>
<gene>
    <name evidence="6" type="ORF">FQB35_15345</name>
</gene>
<evidence type="ECO:0000256" key="1">
    <source>
        <dbReference type="ARBA" id="ARBA00004453"/>
    </source>
</evidence>
<dbReference type="GO" id="GO:0009295">
    <property type="term" value="C:nucleoid"/>
    <property type="evidence" value="ECO:0007669"/>
    <property type="project" value="UniProtKB-SubCell"/>
</dbReference>
<dbReference type="Gene3D" id="3.90.1530.30">
    <property type="match status" value="1"/>
</dbReference>
<sequence>MAKRKGGLGKGLSALIPEIKDSYEKNKGDIEKIPLNEIQPNKKQPRKNFDQEKLNALAESIKMHGIIQPIVVRPIEKGYEIVAGERRWKACRQAGIQEVPCIIREMDEKERMEIALIENLQREDLNPIEEALAYKMLMETYQLTQEEISSTIGKSRPYIANTIRLLNLTEEVRDMLIDNLLSSGHARALLRIEDKKMQKEFAQKVIENKLSVRETENMVARIIGQKKDKPKKEKIKDSGLSFIEDLLKERLATKVNIIKGKKKGKIEIEYYSEEDLERLVELLQGN</sequence>
<dbReference type="RefSeq" id="WP_148810696.1">
    <property type="nucleotide sequence ID" value="NZ_CP042243.1"/>
</dbReference>
<dbReference type="InterPro" id="IPR036086">
    <property type="entry name" value="ParB/Sulfiredoxin_sf"/>
</dbReference>
<dbReference type="Proteomes" id="UP000324646">
    <property type="component" value="Chromosome"/>
</dbReference>
<accession>A0A5C0SJ99</accession>
<dbReference type="GO" id="GO:0045881">
    <property type="term" value="P:positive regulation of sporulation resulting in formation of a cellular spore"/>
    <property type="evidence" value="ECO:0007669"/>
    <property type="project" value="TreeGrafter"/>
</dbReference>
<dbReference type="FunFam" id="3.90.1530.30:FF:000001">
    <property type="entry name" value="Chromosome partitioning protein ParB"/>
    <property type="match status" value="1"/>
</dbReference>
<comment type="similarity">
    <text evidence="2">Belongs to the ParB family.</text>
</comment>
<dbReference type="InterPro" id="IPR004437">
    <property type="entry name" value="ParB/RepB/Spo0J"/>
</dbReference>
<keyword evidence="3" id="KW-0159">Chromosome partition</keyword>
<dbReference type="Gene3D" id="1.10.10.2830">
    <property type="match status" value="1"/>
</dbReference>
<dbReference type="FunFam" id="1.10.10.2830:FF:000001">
    <property type="entry name" value="Chromosome partitioning protein ParB"/>
    <property type="match status" value="1"/>
</dbReference>
<dbReference type="OrthoDB" id="9802051at2"/>
<proteinExistence type="inferred from homology"/>
<dbReference type="NCBIfam" id="TIGR00180">
    <property type="entry name" value="parB_part"/>
    <property type="match status" value="1"/>
</dbReference>
<evidence type="ECO:0000256" key="2">
    <source>
        <dbReference type="ARBA" id="ARBA00006295"/>
    </source>
</evidence>
<evidence type="ECO:0000313" key="7">
    <source>
        <dbReference type="Proteomes" id="UP000324646"/>
    </source>
</evidence>
<dbReference type="GO" id="GO:0003677">
    <property type="term" value="F:DNA binding"/>
    <property type="evidence" value="ECO:0007669"/>
    <property type="project" value="UniProtKB-KW"/>
</dbReference>
<keyword evidence="4" id="KW-0238">DNA-binding</keyword>
<evidence type="ECO:0000256" key="3">
    <source>
        <dbReference type="ARBA" id="ARBA00022829"/>
    </source>
</evidence>
<dbReference type="Pfam" id="PF02195">
    <property type="entry name" value="ParB_N"/>
    <property type="match status" value="1"/>
</dbReference>
<organism evidence="6 7">
    <name type="scientific">Crassaminicella thermophila</name>
    <dbReference type="NCBI Taxonomy" id="2599308"/>
    <lineage>
        <taxon>Bacteria</taxon>
        <taxon>Bacillati</taxon>
        <taxon>Bacillota</taxon>
        <taxon>Clostridia</taxon>
        <taxon>Eubacteriales</taxon>
        <taxon>Clostridiaceae</taxon>
        <taxon>Crassaminicella</taxon>
    </lineage>
</organism>
<dbReference type="KEGG" id="crs:FQB35_15345"/>
<dbReference type="InterPro" id="IPR041468">
    <property type="entry name" value="HTH_ParB/Spo0J"/>
</dbReference>
<dbReference type="PANTHER" id="PTHR33375">
    <property type="entry name" value="CHROMOSOME-PARTITIONING PROTEIN PARB-RELATED"/>
    <property type="match status" value="1"/>
</dbReference>
<dbReference type="SMART" id="SM00470">
    <property type="entry name" value="ParB"/>
    <property type="match status" value="1"/>
</dbReference>
<dbReference type="InterPro" id="IPR057240">
    <property type="entry name" value="ParB_dimer_C"/>
</dbReference>
<dbReference type="GO" id="GO:0007059">
    <property type="term" value="P:chromosome segregation"/>
    <property type="evidence" value="ECO:0007669"/>
    <property type="project" value="UniProtKB-KW"/>
</dbReference>
<dbReference type="AlphaFoldDB" id="A0A5C0SJ99"/>
<evidence type="ECO:0000256" key="4">
    <source>
        <dbReference type="ARBA" id="ARBA00023125"/>
    </source>
</evidence>
<comment type="subcellular location">
    <subcellularLocation>
        <location evidence="1">Cytoplasm</location>
        <location evidence="1">Nucleoid</location>
    </subcellularLocation>
</comment>
<dbReference type="InterPro" id="IPR003115">
    <property type="entry name" value="ParB_N"/>
</dbReference>
<dbReference type="CDD" id="cd16393">
    <property type="entry name" value="SPO0J_N"/>
    <property type="match status" value="1"/>
</dbReference>
<dbReference type="InterPro" id="IPR050336">
    <property type="entry name" value="Chromosome_partition/occlusion"/>
</dbReference>
<evidence type="ECO:0000259" key="5">
    <source>
        <dbReference type="SMART" id="SM00470"/>
    </source>
</evidence>
<dbReference type="Pfam" id="PF23552">
    <property type="entry name" value="ParB_C"/>
    <property type="match status" value="1"/>
</dbReference>
<reference evidence="6 7" key="1">
    <citation type="submission" date="2019-07" db="EMBL/GenBank/DDBJ databases">
        <title>Complete genome of Crassaminicella thermophila SY095.</title>
        <authorList>
            <person name="Li X."/>
        </authorList>
    </citation>
    <scope>NUCLEOTIDE SEQUENCE [LARGE SCALE GENOMIC DNA]</scope>
    <source>
        <strain evidence="6 7">SY095</strain>
    </source>
</reference>